<dbReference type="SMART" id="SM00391">
    <property type="entry name" value="MBD"/>
    <property type="match status" value="1"/>
</dbReference>
<dbReference type="PROSITE" id="PS50982">
    <property type="entry name" value="MBD"/>
    <property type="match status" value="1"/>
</dbReference>
<feature type="region of interest" description="Disordered" evidence="1">
    <location>
        <begin position="805"/>
        <end position="829"/>
    </location>
</feature>
<dbReference type="GeneTree" id="ENSGT00530000064137"/>
<dbReference type="OrthoDB" id="641149at2759"/>
<feature type="region of interest" description="Disordered" evidence="1">
    <location>
        <begin position="747"/>
        <end position="767"/>
    </location>
</feature>
<dbReference type="PANTHER" id="PTHR16112:SF16">
    <property type="entry name" value="SIX-BANDED, ISOFORM H"/>
    <property type="match status" value="1"/>
</dbReference>
<evidence type="ECO:0000259" key="2">
    <source>
        <dbReference type="PROSITE" id="PS50982"/>
    </source>
</evidence>
<dbReference type="Ensembl" id="ENSECRT00000024680.1">
    <property type="protein sequence ID" value="ENSECRP00000024149.1"/>
    <property type="gene ID" value="ENSECRG00000016357.1"/>
</dbReference>
<feature type="compositionally biased region" description="Basic and acidic residues" evidence="1">
    <location>
        <begin position="54"/>
        <end position="76"/>
    </location>
</feature>
<feature type="region of interest" description="Disordered" evidence="1">
    <location>
        <begin position="343"/>
        <end position="380"/>
    </location>
</feature>
<gene>
    <name evidence="3" type="primary">mbd6</name>
</gene>
<feature type="region of interest" description="Disordered" evidence="1">
    <location>
        <begin position="21"/>
        <end position="91"/>
    </location>
</feature>
<dbReference type="RefSeq" id="XP_028648381.1">
    <property type="nucleotide sequence ID" value="XM_028792548.2"/>
</dbReference>
<name>A0A8C4XDK9_ERPCA</name>
<dbReference type="GO" id="GO:0005634">
    <property type="term" value="C:nucleus"/>
    <property type="evidence" value="ECO:0007669"/>
    <property type="project" value="TreeGrafter"/>
</dbReference>
<protein>
    <recommendedName>
        <fullName evidence="2">MBD domain-containing protein</fullName>
    </recommendedName>
</protein>
<proteinExistence type="predicted"/>
<feature type="compositionally biased region" description="Polar residues" evidence="1">
    <location>
        <begin position="346"/>
        <end position="355"/>
    </location>
</feature>
<evidence type="ECO:0000256" key="1">
    <source>
        <dbReference type="SAM" id="MobiDB-lite"/>
    </source>
</evidence>
<feature type="region of interest" description="Disordered" evidence="1">
    <location>
        <begin position="845"/>
        <end position="976"/>
    </location>
</feature>
<accession>A0A8C4XDK9</accession>
<dbReference type="PANTHER" id="PTHR16112">
    <property type="entry name" value="METHYL-CPG BINDING PROTEIN, DROSOPHILA"/>
    <property type="match status" value="1"/>
</dbReference>
<feature type="region of interest" description="Disordered" evidence="1">
    <location>
        <begin position="209"/>
        <end position="229"/>
    </location>
</feature>
<reference evidence="3" key="2">
    <citation type="submission" date="2025-09" db="UniProtKB">
        <authorList>
            <consortium name="Ensembl"/>
        </authorList>
    </citation>
    <scope>IDENTIFICATION</scope>
</reference>
<organism evidence="3 4">
    <name type="scientific">Erpetoichthys calabaricus</name>
    <name type="common">Rope fish</name>
    <name type="synonym">Calamoichthys calabaricus</name>
    <dbReference type="NCBI Taxonomy" id="27687"/>
    <lineage>
        <taxon>Eukaryota</taxon>
        <taxon>Metazoa</taxon>
        <taxon>Chordata</taxon>
        <taxon>Craniata</taxon>
        <taxon>Vertebrata</taxon>
        <taxon>Euteleostomi</taxon>
        <taxon>Actinopterygii</taxon>
        <taxon>Polypteriformes</taxon>
        <taxon>Polypteridae</taxon>
        <taxon>Erpetoichthys</taxon>
    </lineage>
</organism>
<dbReference type="GO" id="GO:0003677">
    <property type="term" value="F:DNA binding"/>
    <property type="evidence" value="ECO:0007669"/>
    <property type="project" value="InterPro"/>
</dbReference>
<feature type="compositionally biased region" description="Low complexity" evidence="1">
    <location>
        <begin position="216"/>
        <end position="229"/>
    </location>
</feature>
<dbReference type="AlphaFoldDB" id="A0A8C4XDK9"/>
<evidence type="ECO:0000313" key="3">
    <source>
        <dbReference type="Ensembl" id="ENSECRP00000024149.1"/>
    </source>
</evidence>
<feature type="domain" description="MBD" evidence="2">
    <location>
        <begin position="87"/>
        <end position="157"/>
    </location>
</feature>
<dbReference type="CTD" id="114785"/>
<dbReference type="InterPro" id="IPR001739">
    <property type="entry name" value="Methyl_CpG_DNA-bd"/>
</dbReference>
<evidence type="ECO:0000313" key="4">
    <source>
        <dbReference type="Proteomes" id="UP000694620"/>
    </source>
</evidence>
<dbReference type="GO" id="GO:0010369">
    <property type="term" value="C:chromocenter"/>
    <property type="evidence" value="ECO:0007669"/>
    <property type="project" value="TreeGrafter"/>
</dbReference>
<reference evidence="3" key="1">
    <citation type="submission" date="2025-08" db="UniProtKB">
        <authorList>
            <consortium name="Ensembl"/>
        </authorList>
    </citation>
    <scope>IDENTIFICATION</scope>
</reference>
<dbReference type="GeneID" id="114644454"/>
<sequence length="976" mass="101430">MLAGKLHDFCWHRIPRRSCSLKPRSEPLGAAESQPGRAVYGRSRAGWTRSRRGPRVERTFRRESPRCAGAESREQKMTGGNESVTGDPDGDPPVVQVPVGWQRVADTGVVVYISPSSRVLCSVEEVTTYLLTDGTCKCGLECPLLVHKVFNFDPEAVVRLRSSEDVKAEEDMTKLCNHRRKVIAMATLRKSMEASGQVLDVPPAPLGGVKEKDLLSRPGLSASNSSSSRSLKACCPGGDPSIAACLPQAQVGEGQLPSMPTTPGSLPARLKAPGVALDVLPQRCQPTSTLADSCPPGGLSIKWPKTWLETILQPAAAAPLGQHHSFPASSLLSAAAKAQSAGQKGGTSAVTSTLHNGGAGQPPGICTSHESPERQARKPRKHCPPLLLDVADELPNYLLASGAEPTEGALPRQNEPPDTVQSRTPVPPTAQPLSALLQLLGTQTSAGSFSTSSPAFPAINLHIGSPLAAMPDATPCSSLAVDGTALQDLNGQLLAVLGQLPSSLSTPVQTSGNLKPMVGPTASLSGGSTVTGTSNCGLLSPSSGGLLCPLPLADAFPLVSQEPLLQLLAGAGLPPVLSTSFIAEPAAPQVNLLPSLLASQADVPVGLWGLPNVVLPSTELSDKQPAQALLTASLLPLGGLSLDFLQALPDKATPDDGTLQSLQSLLFPALLPPLVATADAQVGFSGSESDALLPANTPASTKPGTLTPHLLPSLLGGSLLGDLVTLSGGSLPPLPLLPAVPLLPVGGAETVGTPEEDQQPSVPPPKSLDSYGGLMDAMYGSLLQTADKRGLDVVGLAEPPLAAPSALAPPFQGDAAGQSGPPSYSPRRACSVRNQDLTRIGIEAAHSPARGTPKLTDGSGTPPRFDAATRAATPEEAKLGRLGQEEGVTGVDGLGGAQPQEEGAFLQQSPEMKVDVIQPETPKRGRKRKQRLGCDPRLLQHKLSSRSRGHLNDSWPEQDPHNPELPIKSRRRKLLR</sequence>
<dbReference type="Proteomes" id="UP000694620">
    <property type="component" value="Unassembled WGS sequence"/>
</dbReference>
<keyword evidence="4" id="KW-1185">Reference proteome</keyword>
<feature type="region of interest" description="Disordered" evidence="1">
    <location>
        <begin position="404"/>
        <end position="427"/>
    </location>
</feature>
<feature type="compositionally biased region" description="Basic residues" evidence="1">
    <location>
        <begin position="939"/>
        <end position="949"/>
    </location>
</feature>
<dbReference type="GO" id="GO:0003682">
    <property type="term" value="F:chromatin binding"/>
    <property type="evidence" value="ECO:0007669"/>
    <property type="project" value="TreeGrafter"/>
</dbReference>